<reference evidence="2 3" key="1">
    <citation type="journal article" date="2016" name="Environ. Microbiol.">
        <title>Genomic resolution of a cold subsurface aquifer community provides metabolic insights for novel microbes adapted to high CO concentrations.</title>
        <authorList>
            <person name="Probst A.J."/>
            <person name="Castelle C.J."/>
            <person name="Singh A."/>
            <person name="Brown C.T."/>
            <person name="Anantharaman K."/>
            <person name="Sharon I."/>
            <person name="Hug L.A."/>
            <person name="Burstein D."/>
            <person name="Emerson J.B."/>
            <person name="Thomas B.C."/>
            <person name="Banfield J.F."/>
        </authorList>
    </citation>
    <scope>NUCLEOTIDE SEQUENCE [LARGE SCALE GENOMIC DNA]</scope>
    <source>
        <strain evidence="2">CG1_02_47_37</strain>
    </source>
</reference>
<dbReference type="EMBL" id="MNUI01000084">
    <property type="protein sequence ID" value="OIN88122.1"/>
    <property type="molecule type" value="Genomic_DNA"/>
</dbReference>
<dbReference type="AlphaFoldDB" id="A0A1J4RNW6"/>
<dbReference type="Gene3D" id="2.10.260.10">
    <property type="match status" value="1"/>
</dbReference>
<gene>
    <name evidence="2" type="ORF">AUJ59_04650</name>
</gene>
<organism evidence="2 3">
    <name type="scientific">Candidatus Beckwithbacteria bacterium CG1_02_47_37</name>
    <dbReference type="NCBI Taxonomy" id="1805034"/>
    <lineage>
        <taxon>Bacteria</taxon>
        <taxon>Candidatus Beckwithiibacteriota</taxon>
    </lineage>
</organism>
<dbReference type="STRING" id="1805034.AUJ59_04650"/>
<dbReference type="InterPro" id="IPR007159">
    <property type="entry name" value="SpoVT-AbrB_dom"/>
</dbReference>
<dbReference type="Pfam" id="PF04014">
    <property type="entry name" value="MazE_antitoxin"/>
    <property type="match status" value="1"/>
</dbReference>
<evidence type="ECO:0000259" key="1">
    <source>
        <dbReference type="SMART" id="SM00966"/>
    </source>
</evidence>
<evidence type="ECO:0000313" key="2">
    <source>
        <dbReference type="EMBL" id="OIN88122.1"/>
    </source>
</evidence>
<protein>
    <recommendedName>
        <fullName evidence="1">SpoVT-AbrB domain-containing protein</fullName>
    </recommendedName>
</protein>
<name>A0A1J4RNW6_9BACT</name>
<dbReference type="GO" id="GO:0003677">
    <property type="term" value="F:DNA binding"/>
    <property type="evidence" value="ECO:0007669"/>
    <property type="project" value="InterPro"/>
</dbReference>
<dbReference type="Proteomes" id="UP000183144">
    <property type="component" value="Unassembled WGS sequence"/>
</dbReference>
<comment type="caution">
    <text evidence="2">The sequence shown here is derived from an EMBL/GenBank/DDBJ whole genome shotgun (WGS) entry which is preliminary data.</text>
</comment>
<accession>A0A1J4RNW6</accession>
<dbReference type="SMART" id="SM00966">
    <property type="entry name" value="SpoVT_AbrB"/>
    <property type="match status" value="1"/>
</dbReference>
<sequence length="82" mass="9453">MPQLVTITSKRQLTIPVELFRKLNLEAGQQLLAYHEDQALKLEPATALVEQLAGSVKIPAKFKRRSLDKIIRRAKKERFKNK</sequence>
<evidence type="ECO:0000313" key="3">
    <source>
        <dbReference type="Proteomes" id="UP000183144"/>
    </source>
</evidence>
<feature type="domain" description="SpoVT-AbrB" evidence="1">
    <location>
        <begin position="5"/>
        <end position="50"/>
    </location>
</feature>
<dbReference type="InterPro" id="IPR037914">
    <property type="entry name" value="SpoVT-AbrB_sf"/>
</dbReference>
<proteinExistence type="predicted"/>
<dbReference type="SUPFAM" id="SSF89447">
    <property type="entry name" value="AbrB/MazE/MraZ-like"/>
    <property type="match status" value="1"/>
</dbReference>